<evidence type="ECO:0000259" key="4">
    <source>
        <dbReference type="PROSITE" id="PS51658"/>
    </source>
</evidence>
<evidence type="ECO:0000256" key="3">
    <source>
        <dbReference type="SAM" id="MobiDB-lite"/>
    </source>
</evidence>
<dbReference type="InterPro" id="IPR001943">
    <property type="entry name" value="UVR_dom"/>
</dbReference>
<dbReference type="InterPro" id="IPR003729">
    <property type="entry name" value="Bi_nuclease_dom"/>
</dbReference>
<name>A0ABP0V8R1_9BRYO</name>
<keyword evidence="6" id="KW-1185">Reference proteome</keyword>
<dbReference type="SUPFAM" id="SSF103256">
    <property type="entry name" value="Hypothetical protein TM0160"/>
    <property type="match status" value="1"/>
</dbReference>
<feature type="region of interest" description="Disordered" evidence="3">
    <location>
        <begin position="161"/>
        <end position="189"/>
    </location>
</feature>
<evidence type="ECO:0000256" key="2">
    <source>
        <dbReference type="ARBA" id="ARBA00025428"/>
    </source>
</evidence>
<dbReference type="Pfam" id="PF02151">
    <property type="entry name" value="UVR"/>
    <property type="match status" value="1"/>
</dbReference>
<accession>A0ABP0V8R1</accession>
<organism evidence="5 6">
    <name type="scientific">Sphagnum jensenii</name>
    <dbReference type="NCBI Taxonomy" id="128206"/>
    <lineage>
        <taxon>Eukaryota</taxon>
        <taxon>Viridiplantae</taxon>
        <taxon>Streptophyta</taxon>
        <taxon>Embryophyta</taxon>
        <taxon>Bryophyta</taxon>
        <taxon>Sphagnophytina</taxon>
        <taxon>Sphagnopsida</taxon>
        <taxon>Sphagnales</taxon>
        <taxon>Sphagnaceae</taxon>
        <taxon>Sphagnum</taxon>
    </lineage>
</organism>
<evidence type="ECO:0000313" key="6">
    <source>
        <dbReference type="Proteomes" id="UP001497444"/>
    </source>
</evidence>
<evidence type="ECO:0000256" key="1">
    <source>
        <dbReference type="ARBA" id="ARBA00009095"/>
    </source>
</evidence>
<comment type="similarity">
    <text evidence="1">Belongs to the bifunctional nuclease family.</text>
</comment>
<sequence>MKKIELEIIALSHSVTQSHSFAVVLGEVDGTRRLPIVIGGFEAQAIAVALENMKPSRPLTHDLMKTVCDTFALELQYIYISKLLDGVFYSNLVFTNSIETCEVDSRTSDALALAVRFGCPIYVNENILEEAGVEADAGAEGAPASETDLEKKIEELTAAAPASPKAGSNYAGMNDEELNEALQSALEHEDYERAARIRDELNKRQ</sequence>
<dbReference type="Proteomes" id="UP001497444">
    <property type="component" value="Unassembled WGS sequence"/>
</dbReference>
<dbReference type="PANTHER" id="PTHR15160">
    <property type="entry name" value="VON HIPPEL-LINDAU PROTEIN"/>
    <property type="match status" value="1"/>
</dbReference>
<dbReference type="PANTHER" id="PTHR15160:SF1">
    <property type="entry name" value="VON HIPPEL-LINDAU DISEASE TUMOR SUPPRESSOR"/>
    <property type="match status" value="1"/>
</dbReference>
<dbReference type="Pfam" id="PF02577">
    <property type="entry name" value="BFN_dom"/>
    <property type="match status" value="1"/>
</dbReference>
<dbReference type="PROSITE" id="PS51658">
    <property type="entry name" value="BFN"/>
    <property type="match status" value="1"/>
</dbReference>
<comment type="function">
    <text evidence="2">Bifunctional nuclease with both RNase and DNase activities. Involved in basal defense response. Participates in abscisic acid-derived callose deposition following infection by a necrotrophic pathogen.</text>
</comment>
<proteinExistence type="inferred from homology"/>
<protein>
    <recommendedName>
        <fullName evidence="4">BFN domain-containing protein</fullName>
    </recommendedName>
</protein>
<feature type="domain" description="BFN" evidence="4">
    <location>
        <begin position="3"/>
        <end position="135"/>
    </location>
</feature>
<evidence type="ECO:0000313" key="5">
    <source>
        <dbReference type="EMBL" id="CAK9249927.1"/>
    </source>
</evidence>
<dbReference type="Gene3D" id="3.10.690.10">
    <property type="entry name" value="Bifunctional nuclease domain"/>
    <property type="match status" value="1"/>
</dbReference>
<comment type="caution">
    <text evidence="5">The sequence shown here is derived from an EMBL/GenBank/DDBJ whole genome shotgun (WGS) entry which is preliminary data.</text>
</comment>
<gene>
    <name evidence="5" type="ORF">CSSPJE1EN1_LOCUS25305</name>
</gene>
<dbReference type="InterPro" id="IPR036104">
    <property type="entry name" value="BFN_sf"/>
</dbReference>
<reference evidence="5" key="1">
    <citation type="submission" date="2024-02" db="EMBL/GenBank/DDBJ databases">
        <authorList>
            <consortium name="ELIXIR-Norway"/>
            <consortium name="Elixir Norway"/>
        </authorList>
    </citation>
    <scope>NUCLEOTIDE SEQUENCE</scope>
</reference>
<dbReference type="EMBL" id="CAXAQS010000068">
    <property type="protein sequence ID" value="CAK9249927.1"/>
    <property type="molecule type" value="Genomic_DNA"/>
</dbReference>